<dbReference type="RefSeq" id="WP_060913881.1">
    <property type="nucleotide sequence ID" value="NZ_CAUQIG010000001.1"/>
</dbReference>
<keyword evidence="2 5" id="KW-0717">Septation</keyword>
<dbReference type="HAMAP" id="MF_01197">
    <property type="entry name" value="SepF"/>
    <property type="match status" value="1"/>
</dbReference>
<organism evidence="7 8">
    <name type="scientific">Gemella haemolysans</name>
    <dbReference type="NCBI Taxonomy" id="1379"/>
    <lineage>
        <taxon>Bacteria</taxon>
        <taxon>Bacillati</taxon>
        <taxon>Bacillota</taxon>
        <taxon>Bacilli</taxon>
        <taxon>Bacillales</taxon>
        <taxon>Gemellaceae</taxon>
        <taxon>Gemella</taxon>
    </lineage>
</organism>
<dbReference type="AlphaFoldDB" id="A0A134A0N2"/>
<dbReference type="InterPro" id="IPR007561">
    <property type="entry name" value="Cell_div_SepF/SepF-rel"/>
</dbReference>
<keyword evidence="5" id="KW-0963">Cytoplasm</keyword>
<dbReference type="GO" id="GO:0000917">
    <property type="term" value="P:division septum assembly"/>
    <property type="evidence" value="ECO:0007669"/>
    <property type="project" value="UniProtKB-KW"/>
</dbReference>
<dbReference type="PATRIC" id="fig|1379.3.peg.620"/>
<evidence type="ECO:0000256" key="2">
    <source>
        <dbReference type="ARBA" id="ARBA00023210"/>
    </source>
</evidence>
<name>A0A134A0N2_9BACL</name>
<evidence type="ECO:0000313" key="8">
    <source>
        <dbReference type="Proteomes" id="UP000070355"/>
    </source>
</evidence>
<dbReference type="InterPro" id="IPR023052">
    <property type="entry name" value="Cell_div_SepF"/>
</dbReference>
<dbReference type="PANTHER" id="PTHR35798:SF1">
    <property type="entry name" value="CELL DIVISION PROTEIN SEPF"/>
    <property type="match status" value="1"/>
</dbReference>
<comment type="subcellular location">
    <subcellularLocation>
        <location evidence="5">Cytoplasm</location>
    </subcellularLocation>
    <text evidence="5">Localizes to the division site, in a FtsZ-dependent manner.</text>
</comment>
<dbReference type="Proteomes" id="UP000070355">
    <property type="component" value="Unassembled WGS sequence"/>
</dbReference>
<dbReference type="GO" id="GO:0005737">
    <property type="term" value="C:cytoplasm"/>
    <property type="evidence" value="ECO:0007669"/>
    <property type="project" value="UniProtKB-SubCell"/>
</dbReference>
<dbReference type="PANTHER" id="PTHR35798">
    <property type="entry name" value="CELL DIVISION PROTEIN SEPF"/>
    <property type="match status" value="1"/>
</dbReference>
<evidence type="ECO:0000256" key="5">
    <source>
        <dbReference type="HAMAP-Rule" id="MF_01197"/>
    </source>
</evidence>
<keyword evidence="1 5" id="KW-0132">Cell division</keyword>
<evidence type="ECO:0000313" key="7">
    <source>
        <dbReference type="EMBL" id="KXB61223.1"/>
    </source>
</evidence>
<reference evidence="8" key="1">
    <citation type="submission" date="2016-01" db="EMBL/GenBank/DDBJ databases">
        <authorList>
            <person name="Mitreva M."/>
            <person name="Pepin K.H."/>
            <person name="Mihindukulasuriya K.A."/>
            <person name="Fulton R."/>
            <person name="Fronick C."/>
            <person name="O'Laughlin M."/>
            <person name="Miner T."/>
            <person name="Herter B."/>
            <person name="Rosa B.A."/>
            <person name="Cordes M."/>
            <person name="Tomlinson C."/>
            <person name="Wollam A."/>
            <person name="Palsikar V.B."/>
            <person name="Mardis E.R."/>
            <person name="Wilson R.K."/>
        </authorList>
    </citation>
    <scope>NUCLEOTIDE SEQUENCE [LARGE SCALE GENOMIC DNA]</scope>
    <source>
        <strain evidence="8">DNF01167</strain>
    </source>
</reference>
<comment type="similarity">
    <text evidence="5">Belongs to the SepF family.</text>
</comment>
<dbReference type="EMBL" id="LSDC01000042">
    <property type="protein sequence ID" value="KXB61223.1"/>
    <property type="molecule type" value="Genomic_DNA"/>
</dbReference>
<accession>A0A134A0N2</accession>
<dbReference type="STRING" id="1379.HMPREF3186_00636"/>
<feature type="compositionally biased region" description="Polar residues" evidence="6">
    <location>
        <begin position="44"/>
        <end position="56"/>
    </location>
</feature>
<dbReference type="OrthoDB" id="9815206at2"/>
<feature type="region of interest" description="Disordered" evidence="6">
    <location>
        <begin position="22"/>
        <end position="56"/>
    </location>
</feature>
<evidence type="ECO:0000256" key="1">
    <source>
        <dbReference type="ARBA" id="ARBA00022618"/>
    </source>
</evidence>
<evidence type="ECO:0000256" key="4">
    <source>
        <dbReference type="ARBA" id="ARBA00044936"/>
    </source>
</evidence>
<protein>
    <recommendedName>
        <fullName evidence="5">Cell division protein SepF</fullName>
    </recommendedName>
</protein>
<dbReference type="GO" id="GO:0043093">
    <property type="term" value="P:FtsZ-dependent cytokinesis"/>
    <property type="evidence" value="ECO:0007669"/>
    <property type="project" value="UniProtKB-UniRule"/>
</dbReference>
<comment type="function">
    <text evidence="4 5">Cell division protein that is part of the divisome complex and is recruited early to the Z-ring. Probably stimulates Z-ring formation, perhaps through the cross-linking of FtsZ protofilaments. Its function overlaps with FtsA.</text>
</comment>
<keyword evidence="3 5" id="KW-0131">Cell cycle</keyword>
<dbReference type="Gene3D" id="3.30.110.150">
    <property type="entry name" value="SepF-like protein"/>
    <property type="match status" value="1"/>
</dbReference>
<feature type="compositionally biased region" description="Basic and acidic residues" evidence="6">
    <location>
        <begin position="22"/>
        <end position="41"/>
    </location>
</feature>
<comment type="caution">
    <text evidence="7">The sequence shown here is derived from an EMBL/GenBank/DDBJ whole genome shotgun (WGS) entry which is preliminary data.</text>
</comment>
<sequence length="140" mass="15823">MSMMKKFNNLFVGEEDFEEEVVEKNEVRQEQPKPRPVKKENPVVSKQNVQSQPAGRTNNVILTEPLVFADSKDIVDDIKRNKVVIINLSKLDIETSDRLLDFISGGIYALGARLKTIGEDIYLCVPNGVEVSGDFYEGEY</sequence>
<proteinExistence type="inferred from homology"/>
<dbReference type="InterPro" id="IPR038594">
    <property type="entry name" value="SepF-like_sf"/>
</dbReference>
<evidence type="ECO:0000256" key="3">
    <source>
        <dbReference type="ARBA" id="ARBA00023306"/>
    </source>
</evidence>
<gene>
    <name evidence="5" type="primary">sepF</name>
    <name evidence="7" type="ORF">HMPREF3186_00636</name>
</gene>
<evidence type="ECO:0000256" key="6">
    <source>
        <dbReference type="SAM" id="MobiDB-lite"/>
    </source>
</evidence>
<comment type="subunit">
    <text evidence="5">Homodimer. Interacts with FtsZ.</text>
</comment>
<dbReference type="Pfam" id="PF04472">
    <property type="entry name" value="SepF"/>
    <property type="match status" value="1"/>
</dbReference>